<comment type="caution">
    <text evidence="1">The sequence shown here is derived from an EMBL/GenBank/DDBJ whole genome shotgun (WGS) entry which is preliminary data.</text>
</comment>
<evidence type="ECO:0008006" key="3">
    <source>
        <dbReference type="Google" id="ProtNLM"/>
    </source>
</evidence>
<name>A0ABP7MLP1_9GAMM</name>
<evidence type="ECO:0000313" key="2">
    <source>
        <dbReference type="Proteomes" id="UP001501727"/>
    </source>
</evidence>
<dbReference type="Proteomes" id="UP001501727">
    <property type="component" value="Unassembled WGS sequence"/>
</dbReference>
<organism evidence="1 2">
    <name type="scientific">Luteimonas lutimaris</name>
    <dbReference type="NCBI Taxonomy" id="698645"/>
    <lineage>
        <taxon>Bacteria</taxon>
        <taxon>Pseudomonadati</taxon>
        <taxon>Pseudomonadota</taxon>
        <taxon>Gammaproteobacteria</taxon>
        <taxon>Lysobacterales</taxon>
        <taxon>Lysobacteraceae</taxon>
        <taxon>Luteimonas</taxon>
    </lineage>
</organism>
<keyword evidence="2" id="KW-1185">Reference proteome</keyword>
<sequence>MLNIFRRSRDPKFDIAAIGDHWLAWPLTHDGVSGTLHVRQLPFDLPRQEFPFVALAWMDGAETRGTDSAVFRSLKGVLEKRGSGLIVLVHETPGRVYWYAYAASAKILDEAFASLDNEALHWGINEDRGWPEYDNAKGLVGA</sequence>
<dbReference type="RefSeq" id="WP_344759591.1">
    <property type="nucleotide sequence ID" value="NZ_BAAAZU010000008.1"/>
</dbReference>
<proteinExistence type="predicted"/>
<gene>
    <name evidence="1" type="ORF">GCM10022229_17360</name>
</gene>
<accession>A0ABP7MLP1</accession>
<dbReference type="EMBL" id="BAAAZU010000008">
    <property type="protein sequence ID" value="GAA3924021.1"/>
    <property type="molecule type" value="Genomic_DNA"/>
</dbReference>
<evidence type="ECO:0000313" key="1">
    <source>
        <dbReference type="EMBL" id="GAA3924021.1"/>
    </source>
</evidence>
<protein>
    <recommendedName>
        <fullName evidence="3">DUF695 domain-containing protein</fullName>
    </recommendedName>
</protein>
<reference evidence="2" key="1">
    <citation type="journal article" date="2019" name="Int. J. Syst. Evol. Microbiol.">
        <title>The Global Catalogue of Microorganisms (GCM) 10K type strain sequencing project: providing services to taxonomists for standard genome sequencing and annotation.</title>
        <authorList>
            <consortium name="The Broad Institute Genomics Platform"/>
            <consortium name="The Broad Institute Genome Sequencing Center for Infectious Disease"/>
            <person name="Wu L."/>
            <person name="Ma J."/>
        </authorList>
    </citation>
    <scope>NUCLEOTIDE SEQUENCE [LARGE SCALE GENOMIC DNA]</scope>
    <source>
        <strain evidence="2">JCM 16916</strain>
    </source>
</reference>